<reference evidence="1" key="1">
    <citation type="submission" date="2020-10" db="EMBL/GenBank/DDBJ databases">
        <authorList>
            <person name="Gilroy R."/>
        </authorList>
    </citation>
    <scope>NUCLEOTIDE SEQUENCE</scope>
    <source>
        <strain evidence="1">CHK184-20233</strain>
    </source>
</reference>
<evidence type="ECO:0000313" key="1">
    <source>
        <dbReference type="EMBL" id="HIR59773.1"/>
    </source>
</evidence>
<dbReference type="GO" id="GO:0016740">
    <property type="term" value="F:transferase activity"/>
    <property type="evidence" value="ECO:0007669"/>
    <property type="project" value="UniProtKB-KW"/>
</dbReference>
<dbReference type="Proteomes" id="UP000824232">
    <property type="component" value="Unassembled WGS sequence"/>
</dbReference>
<keyword evidence="1" id="KW-0808">Transferase</keyword>
<dbReference type="InterPro" id="IPR014942">
    <property type="entry name" value="AbiEii"/>
</dbReference>
<evidence type="ECO:0000313" key="2">
    <source>
        <dbReference type="Proteomes" id="UP000824232"/>
    </source>
</evidence>
<proteinExistence type="predicted"/>
<dbReference type="Gene3D" id="3.10.450.620">
    <property type="entry name" value="JHP933, nucleotidyltransferase-like core domain"/>
    <property type="match status" value="1"/>
</dbReference>
<protein>
    <submittedName>
        <fullName evidence="1">Nucleotidyl transferase AbiEii/AbiGii toxin family protein</fullName>
    </submittedName>
</protein>
<sequence length="306" mass="35555">MNEICKKIKCRKESKRIYGGVVIINQDKLKSLVAKKALGSTYKSQIYFQLFYFERLLERISKSKYKNYIILKGGLVLTSIIGSDDRTTKDMDATIKGIPLSENIIKEIFKEIFSIDLDDGVTFELISIKDIRLEDKYGGFRLNILSKLGNNKTYITVELTTGDEITPREIKFSYNSIFEDKKIPIMAYNIETILAEKFHSIISRGILNTRLKDFYDVYMLFNFKEDIIDKKLLVKAIENTFKKRDTLIDIDEFVNLIDDLYNNDSLKKLWSEYQNKNTYAKGIDFVDVIDSVKIIVNILEETLITV</sequence>
<dbReference type="AlphaFoldDB" id="A0A9D1DVJ0"/>
<dbReference type="EMBL" id="DVHC01000065">
    <property type="protein sequence ID" value="HIR59773.1"/>
    <property type="molecule type" value="Genomic_DNA"/>
</dbReference>
<dbReference type="Pfam" id="PF08843">
    <property type="entry name" value="AbiEii"/>
    <property type="match status" value="1"/>
</dbReference>
<gene>
    <name evidence="1" type="ORF">IAB38_06955</name>
</gene>
<reference evidence="1" key="2">
    <citation type="journal article" date="2021" name="PeerJ">
        <title>Extensive microbial diversity within the chicken gut microbiome revealed by metagenomics and culture.</title>
        <authorList>
            <person name="Gilroy R."/>
            <person name="Ravi A."/>
            <person name="Getino M."/>
            <person name="Pursley I."/>
            <person name="Horton D.L."/>
            <person name="Alikhan N.F."/>
            <person name="Baker D."/>
            <person name="Gharbi K."/>
            <person name="Hall N."/>
            <person name="Watson M."/>
            <person name="Adriaenssens E.M."/>
            <person name="Foster-Nyarko E."/>
            <person name="Jarju S."/>
            <person name="Secka A."/>
            <person name="Antonio M."/>
            <person name="Oren A."/>
            <person name="Chaudhuri R.R."/>
            <person name="La Ragione R."/>
            <person name="Hildebrand F."/>
            <person name="Pallen M.J."/>
        </authorList>
    </citation>
    <scope>NUCLEOTIDE SEQUENCE</scope>
    <source>
        <strain evidence="1">CHK184-20233</strain>
    </source>
</reference>
<name>A0A9D1DVJ0_9FIRM</name>
<comment type="caution">
    <text evidence="1">The sequence shown here is derived from an EMBL/GenBank/DDBJ whole genome shotgun (WGS) entry which is preliminary data.</text>
</comment>
<organism evidence="1 2">
    <name type="scientific">Candidatus Onthousia excrementipullorum</name>
    <dbReference type="NCBI Taxonomy" id="2840884"/>
    <lineage>
        <taxon>Bacteria</taxon>
        <taxon>Bacillati</taxon>
        <taxon>Bacillota</taxon>
        <taxon>Bacilli</taxon>
        <taxon>Candidatus Onthousia</taxon>
    </lineage>
</organism>
<accession>A0A9D1DVJ0</accession>